<evidence type="ECO:0000313" key="10">
    <source>
        <dbReference type="EMBL" id="CDP35418.1"/>
    </source>
</evidence>
<evidence type="ECO:0000256" key="4">
    <source>
        <dbReference type="ARBA" id="ARBA00022927"/>
    </source>
</evidence>
<organism evidence="10">
    <name type="scientific">Blastobotrys adeninivorans</name>
    <name type="common">Yeast</name>
    <name type="synonym">Arxula adeninivorans</name>
    <dbReference type="NCBI Taxonomy" id="409370"/>
    <lineage>
        <taxon>Eukaryota</taxon>
        <taxon>Fungi</taxon>
        <taxon>Dikarya</taxon>
        <taxon>Ascomycota</taxon>
        <taxon>Saccharomycotina</taxon>
        <taxon>Dipodascomycetes</taxon>
        <taxon>Dipodascales</taxon>
        <taxon>Trichomonascaceae</taxon>
        <taxon>Blastobotrys</taxon>
    </lineage>
</organism>
<keyword evidence="5 9" id="KW-1133">Transmembrane helix</keyword>
<dbReference type="CDD" id="cd15853">
    <property type="entry name" value="SNARE_Bet1"/>
    <property type="match status" value="1"/>
</dbReference>
<keyword evidence="6" id="KW-0333">Golgi apparatus</keyword>
<keyword evidence="7 9" id="KW-0472">Membrane</keyword>
<dbReference type="GO" id="GO:0000139">
    <property type="term" value="C:Golgi membrane"/>
    <property type="evidence" value="ECO:0007669"/>
    <property type="project" value="UniProtKB-SubCell"/>
</dbReference>
<sequence>MSSSSQAYQREEQNDNRLKELSSKISALRSVTSDIHDYASEHSLIDQTTETMSSMLTSVKTTAMHLTRSATAGHSTFRMVGLALLAFFIIYTLFRFL</sequence>
<evidence type="ECO:0000256" key="9">
    <source>
        <dbReference type="SAM" id="Phobius"/>
    </source>
</evidence>
<dbReference type="GO" id="GO:0015031">
    <property type="term" value="P:protein transport"/>
    <property type="evidence" value="ECO:0007669"/>
    <property type="project" value="UniProtKB-KW"/>
</dbReference>
<name>A0A060T376_BLAAD</name>
<evidence type="ECO:0000256" key="5">
    <source>
        <dbReference type="ARBA" id="ARBA00022989"/>
    </source>
</evidence>
<dbReference type="SUPFAM" id="SSF58038">
    <property type="entry name" value="SNARE fusion complex"/>
    <property type="match status" value="1"/>
</dbReference>
<comment type="subcellular location">
    <subcellularLocation>
        <location evidence="8">Endomembrane system</location>
        <topology evidence="8">Single-pass type IV membrane protein</topology>
    </subcellularLocation>
    <subcellularLocation>
        <location evidence="1">Golgi apparatus membrane</location>
    </subcellularLocation>
</comment>
<protein>
    <submittedName>
        <fullName evidence="10">ARAD1C35090p</fullName>
    </submittedName>
</protein>
<accession>A0A060T376</accession>
<reference evidence="10" key="1">
    <citation type="submission" date="2014-02" db="EMBL/GenBank/DDBJ databases">
        <authorList>
            <person name="Genoscope - CEA"/>
        </authorList>
    </citation>
    <scope>NUCLEOTIDE SEQUENCE</scope>
    <source>
        <strain evidence="10">LS3</strain>
    </source>
</reference>
<feature type="transmembrane region" description="Helical" evidence="9">
    <location>
        <begin position="76"/>
        <end position="94"/>
    </location>
</feature>
<evidence type="ECO:0000256" key="1">
    <source>
        <dbReference type="ARBA" id="ARBA00004394"/>
    </source>
</evidence>
<keyword evidence="3 9" id="KW-0812">Transmembrane</keyword>
<evidence type="ECO:0000256" key="3">
    <source>
        <dbReference type="ARBA" id="ARBA00022692"/>
    </source>
</evidence>
<evidence type="ECO:0000256" key="7">
    <source>
        <dbReference type="ARBA" id="ARBA00023136"/>
    </source>
</evidence>
<keyword evidence="4" id="KW-0653">Protein transport</keyword>
<dbReference type="EMBL" id="HG937693">
    <property type="protein sequence ID" value="CDP35418.1"/>
    <property type="molecule type" value="Genomic_DNA"/>
</dbReference>
<proteinExistence type="predicted"/>
<reference evidence="10" key="2">
    <citation type="submission" date="2014-06" db="EMBL/GenBank/DDBJ databases">
        <title>The complete genome of Blastobotrys (Arxula) adeninivorans LS3 - a yeast of biotechnological interest.</title>
        <authorList>
            <person name="Kunze G."/>
            <person name="Gaillardin C."/>
            <person name="Czernicka M."/>
            <person name="Durrens P."/>
            <person name="Martin T."/>
            <person name="Boer E."/>
            <person name="Gabaldon T."/>
            <person name="Cruz J."/>
            <person name="Talla E."/>
            <person name="Marck C."/>
            <person name="Goffeau A."/>
            <person name="Barbe V."/>
            <person name="Baret P."/>
            <person name="Baronian K."/>
            <person name="Beier S."/>
            <person name="Bleykasten C."/>
            <person name="Bode R."/>
            <person name="Casaregola S."/>
            <person name="Despons L."/>
            <person name="Fairhead C."/>
            <person name="Giersberg M."/>
            <person name="Gierski P."/>
            <person name="Hahnel U."/>
            <person name="Hartmann A."/>
            <person name="Jankowska D."/>
            <person name="Jubin C."/>
            <person name="Jung P."/>
            <person name="Lafontaine I."/>
            <person name="Leh-Louis V."/>
            <person name="Lemaire M."/>
            <person name="Marcet-Houben M."/>
            <person name="Mascher M."/>
            <person name="Morel G."/>
            <person name="Richard G.-F."/>
            <person name="Riechen J."/>
            <person name="Sacerdot C."/>
            <person name="Sarkar A."/>
            <person name="Savel G."/>
            <person name="Schacherer J."/>
            <person name="Sherman D."/>
            <person name="Straub M.-L."/>
            <person name="Stein N."/>
            <person name="Thierry A."/>
            <person name="Trautwein-Schult A."/>
            <person name="Westhof E."/>
            <person name="Worch S."/>
            <person name="Dujon B."/>
            <person name="Souciet J.-L."/>
            <person name="Wincker P."/>
            <person name="Scholz U."/>
            <person name="Neuveglise N."/>
        </authorList>
    </citation>
    <scope>NUCLEOTIDE SEQUENCE</scope>
    <source>
        <strain evidence="10">LS3</strain>
    </source>
</reference>
<evidence type="ECO:0000256" key="2">
    <source>
        <dbReference type="ARBA" id="ARBA00022448"/>
    </source>
</evidence>
<dbReference type="PANTHER" id="PTHR12791">
    <property type="entry name" value="GOLGI SNARE BET1-RELATED"/>
    <property type="match status" value="1"/>
</dbReference>
<evidence type="ECO:0000256" key="8">
    <source>
        <dbReference type="ARBA" id="ARBA00046280"/>
    </source>
</evidence>
<evidence type="ECO:0000256" key="6">
    <source>
        <dbReference type="ARBA" id="ARBA00023034"/>
    </source>
</evidence>
<gene>
    <name evidence="10" type="ORF">GNLVRS02_ARAD1C35090g</name>
</gene>
<keyword evidence="2" id="KW-0813">Transport</keyword>
<dbReference type="AlphaFoldDB" id="A0A060T376"/>
<dbReference type="PhylomeDB" id="A0A060T376"/>
<dbReference type="InterPro" id="IPR039899">
    <property type="entry name" value="BET1_SNARE"/>
</dbReference>